<evidence type="ECO:0000256" key="2">
    <source>
        <dbReference type="ARBA" id="ARBA00023125"/>
    </source>
</evidence>
<dbReference type="Gene3D" id="1.10.357.10">
    <property type="entry name" value="Tetracycline Repressor, domain 2"/>
    <property type="match status" value="1"/>
</dbReference>
<feature type="DNA-binding region" description="H-T-H motif" evidence="4">
    <location>
        <begin position="36"/>
        <end position="55"/>
    </location>
</feature>
<dbReference type="PROSITE" id="PS50977">
    <property type="entry name" value="HTH_TETR_2"/>
    <property type="match status" value="1"/>
</dbReference>
<dbReference type="InterPro" id="IPR001647">
    <property type="entry name" value="HTH_TetR"/>
</dbReference>
<keyword evidence="2 4" id="KW-0238">DNA-binding</keyword>
<keyword evidence="7" id="KW-1185">Reference proteome</keyword>
<proteinExistence type="predicted"/>
<sequence length="199" mass="22393">MSQAMSRRELNKIRTRAAILDAARIGFARDGVHGTTMEGIAAAAEVSRATLFNYFTGKGEILDLLVTEMQERFYSRISSYWSATGDVAERIRRAFVETGAAMEREAVKLRPVVGYSEMGWNETGVLGRIERLTAAFERLLDTEVEPTPAQAHDRHVVAEMMTGIFVGMVHNWRLDENYPLQERLGEAACWIAAMLRHRA</sequence>
<name>A0A239GWX8_9SPHN</name>
<reference evidence="7" key="1">
    <citation type="submission" date="2017-06" db="EMBL/GenBank/DDBJ databases">
        <authorList>
            <person name="Varghese N."/>
            <person name="Submissions S."/>
        </authorList>
    </citation>
    <scope>NUCLEOTIDE SEQUENCE [LARGE SCALE GENOMIC DNA]</scope>
    <source>
        <strain evidence="7">LNB2</strain>
    </source>
</reference>
<gene>
    <name evidence="6" type="ORF">SAMN06295912_11431</name>
</gene>
<keyword evidence="3" id="KW-0804">Transcription</keyword>
<dbReference type="GO" id="GO:0000976">
    <property type="term" value="F:transcription cis-regulatory region binding"/>
    <property type="evidence" value="ECO:0007669"/>
    <property type="project" value="TreeGrafter"/>
</dbReference>
<dbReference type="InterPro" id="IPR009057">
    <property type="entry name" value="Homeodomain-like_sf"/>
</dbReference>
<keyword evidence="1" id="KW-0805">Transcription regulation</keyword>
<dbReference type="SUPFAM" id="SSF46689">
    <property type="entry name" value="Homeodomain-like"/>
    <property type="match status" value="1"/>
</dbReference>
<evidence type="ECO:0000256" key="3">
    <source>
        <dbReference type="ARBA" id="ARBA00023163"/>
    </source>
</evidence>
<dbReference type="AlphaFoldDB" id="A0A239GWX8"/>
<evidence type="ECO:0000256" key="4">
    <source>
        <dbReference type="PROSITE-ProRule" id="PRU00335"/>
    </source>
</evidence>
<dbReference type="EMBL" id="FZOS01000014">
    <property type="protein sequence ID" value="SNS73716.1"/>
    <property type="molecule type" value="Genomic_DNA"/>
</dbReference>
<accession>A0A239GWX8</accession>
<dbReference type="PRINTS" id="PR00455">
    <property type="entry name" value="HTHTETR"/>
</dbReference>
<dbReference type="Pfam" id="PF00440">
    <property type="entry name" value="TetR_N"/>
    <property type="match status" value="1"/>
</dbReference>
<dbReference type="GO" id="GO:0003700">
    <property type="term" value="F:DNA-binding transcription factor activity"/>
    <property type="evidence" value="ECO:0007669"/>
    <property type="project" value="TreeGrafter"/>
</dbReference>
<dbReference type="Proteomes" id="UP000198281">
    <property type="component" value="Unassembled WGS sequence"/>
</dbReference>
<evidence type="ECO:0000313" key="7">
    <source>
        <dbReference type="Proteomes" id="UP000198281"/>
    </source>
</evidence>
<dbReference type="PANTHER" id="PTHR30055:SF234">
    <property type="entry name" value="HTH-TYPE TRANSCRIPTIONAL REGULATOR BETI"/>
    <property type="match status" value="1"/>
</dbReference>
<evidence type="ECO:0000259" key="5">
    <source>
        <dbReference type="PROSITE" id="PS50977"/>
    </source>
</evidence>
<organism evidence="6 7">
    <name type="scientific">Edaphosphingomonas laterariae</name>
    <dbReference type="NCBI Taxonomy" id="861865"/>
    <lineage>
        <taxon>Bacteria</taxon>
        <taxon>Pseudomonadati</taxon>
        <taxon>Pseudomonadota</taxon>
        <taxon>Alphaproteobacteria</taxon>
        <taxon>Sphingomonadales</taxon>
        <taxon>Rhizorhabdaceae</taxon>
        <taxon>Edaphosphingomonas</taxon>
    </lineage>
</organism>
<dbReference type="InterPro" id="IPR050109">
    <property type="entry name" value="HTH-type_TetR-like_transc_reg"/>
</dbReference>
<protein>
    <submittedName>
        <fullName evidence="6">Transcriptional regulator, TetR family</fullName>
    </submittedName>
</protein>
<evidence type="ECO:0000313" key="6">
    <source>
        <dbReference type="EMBL" id="SNS73716.1"/>
    </source>
</evidence>
<dbReference type="PROSITE" id="PS01081">
    <property type="entry name" value="HTH_TETR_1"/>
    <property type="match status" value="1"/>
</dbReference>
<dbReference type="InterPro" id="IPR023772">
    <property type="entry name" value="DNA-bd_HTH_TetR-type_CS"/>
</dbReference>
<dbReference type="PANTHER" id="PTHR30055">
    <property type="entry name" value="HTH-TYPE TRANSCRIPTIONAL REGULATOR RUTR"/>
    <property type="match status" value="1"/>
</dbReference>
<evidence type="ECO:0000256" key="1">
    <source>
        <dbReference type="ARBA" id="ARBA00023015"/>
    </source>
</evidence>
<dbReference type="OrthoDB" id="9816431at2"/>
<feature type="domain" description="HTH tetR-type" evidence="5">
    <location>
        <begin position="13"/>
        <end position="73"/>
    </location>
</feature>